<reference evidence="1 2" key="1">
    <citation type="submission" date="2020-08" db="EMBL/GenBank/DDBJ databases">
        <title>Genomic Encyclopedia of Type Strains, Phase IV (KMG-IV): sequencing the most valuable type-strain genomes for metagenomic binning, comparative biology and taxonomic classification.</title>
        <authorList>
            <person name="Goeker M."/>
        </authorList>
    </citation>
    <scope>NUCLEOTIDE SEQUENCE [LARGE SCALE GENOMIC DNA]</scope>
    <source>
        <strain evidence="1 2">DSM 11590</strain>
    </source>
</reference>
<dbReference type="EMBL" id="JACIIX010000001">
    <property type="protein sequence ID" value="MBB6208759.1"/>
    <property type="molecule type" value="Genomic_DNA"/>
</dbReference>
<accession>A0A7X0DL39</accession>
<sequence>MRLLRFPFTAIVRLATQPAMVRRLLMVLAVTGLLFNSGMMGAAAMAVPALSSQPDPAVETMACCDHSDQGQGQGQGQGTAAGVLKAGLMSCPVACGGLPVQALALPGPVAPVQRLVLPAQTRPDGLAIQPAYRPPILSV</sequence>
<evidence type="ECO:0000313" key="1">
    <source>
        <dbReference type="EMBL" id="MBB6208759.1"/>
    </source>
</evidence>
<dbReference type="AlphaFoldDB" id="A0A7X0DL39"/>
<organism evidence="1 2">
    <name type="scientific">Novispirillum itersonii</name>
    <name type="common">Aquaspirillum itersonii</name>
    <dbReference type="NCBI Taxonomy" id="189"/>
    <lineage>
        <taxon>Bacteria</taxon>
        <taxon>Pseudomonadati</taxon>
        <taxon>Pseudomonadota</taxon>
        <taxon>Alphaproteobacteria</taxon>
        <taxon>Rhodospirillales</taxon>
        <taxon>Novispirillaceae</taxon>
        <taxon>Novispirillum</taxon>
    </lineage>
</organism>
<comment type="caution">
    <text evidence="1">The sequence shown here is derived from an EMBL/GenBank/DDBJ whole genome shotgun (WGS) entry which is preliminary data.</text>
</comment>
<keyword evidence="2" id="KW-1185">Reference proteome</keyword>
<dbReference type="RefSeq" id="WP_184260076.1">
    <property type="nucleotide sequence ID" value="NZ_JACIIX010000001.1"/>
</dbReference>
<proteinExistence type="predicted"/>
<evidence type="ECO:0000313" key="2">
    <source>
        <dbReference type="Proteomes" id="UP000544872"/>
    </source>
</evidence>
<protein>
    <recommendedName>
        <fullName evidence="3">DUF2946 domain-containing protein</fullName>
    </recommendedName>
</protein>
<evidence type="ECO:0008006" key="3">
    <source>
        <dbReference type="Google" id="ProtNLM"/>
    </source>
</evidence>
<dbReference type="Proteomes" id="UP000544872">
    <property type="component" value="Unassembled WGS sequence"/>
</dbReference>
<gene>
    <name evidence="1" type="ORF">FHS48_000140</name>
</gene>
<name>A0A7X0DL39_NOVIT</name>